<dbReference type="PANTHER" id="PTHR15705:SF1">
    <property type="entry name" value="RIKEN CDNA 9330159F19 GENE"/>
    <property type="match status" value="1"/>
</dbReference>
<feature type="compositionally biased region" description="Polar residues" evidence="3">
    <location>
        <begin position="54"/>
        <end position="65"/>
    </location>
</feature>
<feature type="compositionally biased region" description="Low complexity" evidence="3">
    <location>
        <begin position="321"/>
        <end position="344"/>
    </location>
</feature>
<sequence length="1169" mass="130287">MWSAFMNGSGLQGGSSAGGGYVPSQGWEFVPCPRLDRVDRGRGKNHNPLRRISSPPTVFSQSSDAQFGASPGGGEAGAGTPVEILRGQMWQEPQQQKAQHSRLKKKFEDLKKQHVLDKEEWTREKESLLREVANIQGGENRRILLDLKTVLDEVQVEVKKEEEKRSELQLQYTRDRCAWELEKAELKCRIAQLEAREASRLMSGGLQSAAGLEAVVLRSPREVRGETSTLCREREEQRRILADTQSAAMDLRTRLEHSEKDWMKEKAELLERFDMERQEWESQLRDMQKKIEELCSEVRTKRGGMGQIVKKQDEEMHRLSMRSTSTGSSLLSDNSRSDLFSSSTQSEPIRSAPSPGFGPDRSVADNNTLGITDDRQSHCFQSDRLSGLHLNELRNNDSLNLELQEQLRCSGPWQQESVSENKEAVDTTELDAFCLGVPGCEESHDSESSAQGVDDGLHGNAASGRLIYHSDKKKNTTALNAALNEIARVSEELCSYQEEIRKKSGNKSNHSEPVCTSQFSGLNNSCPQEDETPYDFSQIYNELRALERENWLTLSPENTWKSSRGLSKSWGTNIADLDSYRKTQTSPVVHSEVDVAAPPVPPRSSSWNLTTVDSDLELYIPESPQATLRRCHSPCVLIDRKCSSPSVVRKFEAMLQENEGKVFKDGVVVSCSVPGNTNCNVGCCHNRWSCDPSKFTRSNLSTYDSVQKSFSEVNILSAGKGFLPDCSSSDAKLQMPPASPRVTCRFALDLSANASCPPRPSLAPEGNIMLEKKTAEFNRTLFQAEMGHGADDSDSVVVTDISSLACQQSPTISDGVLHPKEPNGTYENSIIAEANSKESLPTPKLESNIQRPELQPRREIFTAEVQEASIEPERVLSTKQEVGMSDIPATPKSPAHEVRHKARTSSSPSRKSQHRAGKEELFSEPLVPVNKQPEHLLEEAKKEDPNQDKPQSIRTADSHQQSPAKNKQKHKTQQRHLCRPPYQSDSIRLVPRMMSDHPWKPLTLAAYPRPEGSRSNYGAVERILKNYETAARAQQNESHQSEIGPNFSLRQEEIVSDQDLPDPPPSPPAGRHLQTQLSIHSATALKELTVRENEETLVASQSSQKNFSRPACPANRRLPSRWAIRLPTSSSSSTTPAAPPAFPLQKNTSSFTYSHAFHIDAVIIRPSCH</sequence>
<feature type="region of interest" description="Disordered" evidence="3">
    <location>
        <begin position="305"/>
        <end position="370"/>
    </location>
</feature>
<comment type="caution">
    <text evidence="5">The sequence shown here is derived from an EMBL/GenBank/DDBJ whole genome shotgun (WGS) entry which is preliminary data.</text>
</comment>
<feature type="coiled-coil region" evidence="2">
    <location>
        <begin position="111"/>
        <end position="201"/>
    </location>
</feature>
<protein>
    <submittedName>
        <fullName evidence="5">Microtubule cross-linking factor 1</fullName>
    </submittedName>
</protein>
<dbReference type="EMBL" id="WKFB01001252">
    <property type="protein sequence ID" value="KAF6714410.1"/>
    <property type="molecule type" value="Genomic_DNA"/>
</dbReference>
<evidence type="ECO:0000313" key="6">
    <source>
        <dbReference type="Proteomes" id="UP000646548"/>
    </source>
</evidence>
<dbReference type="InterPro" id="IPR027882">
    <property type="entry name" value="SOGA1/2-like_CC"/>
</dbReference>
<dbReference type="Proteomes" id="UP000646548">
    <property type="component" value="Unassembled WGS sequence"/>
</dbReference>
<feature type="compositionally biased region" description="Basic residues" evidence="3">
    <location>
        <begin position="966"/>
        <end position="978"/>
    </location>
</feature>
<feature type="domain" description="SOGA 1/2-like coiled-coil" evidence="4">
    <location>
        <begin position="249"/>
        <end position="302"/>
    </location>
</feature>
<reference evidence="5" key="1">
    <citation type="journal article" name="BMC Genomics">
        <title>Long-read sequencing and de novo genome assembly of marine medaka (Oryzias melastigma).</title>
        <authorList>
            <person name="Liang P."/>
            <person name="Saqib H.S.A."/>
            <person name="Ni X."/>
            <person name="Shen Y."/>
        </authorList>
    </citation>
    <scope>NUCLEOTIDE SEQUENCE</scope>
    <source>
        <strain evidence="5">Bigg-433</strain>
    </source>
</reference>
<feature type="region of interest" description="Disordered" evidence="3">
    <location>
        <begin position="1055"/>
        <end position="1074"/>
    </location>
</feature>
<feature type="compositionally biased region" description="Basic and acidic residues" evidence="3">
    <location>
        <begin position="932"/>
        <end position="947"/>
    </location>
</feature>
<evidence type="ECO:0000313" key="5">
    <source>
        <dbReference type="EMBL" id="KAF6714410.1"/>
    </source>
</evidence>
<proteinExistence type="predicted"/>
<feature type="compositionally biased region" description="Polar residues" evidence="3">
    <location>
        <begin position="1098"/>
        <end position="1107"/>
    </location>
</feature>
<evidence type="ECO:0000256" key="2">
    <source>
        <dbReference type="SAM" id="Coils"/>
    </source>
</evidence>
<organism evidence="5 6">
    <name type="scientific">Oryzias melastigma</name>
    <name type="common">Marine medaka</name>
    <dbReference type="NCBI Taxonomy" id="30732"/>
    <lineage>
        <taxon>Eukaryota</taxon>
        <taxon>Metazoa</taxon>
        <taxon>Chordata</taxon>
        <taxon>Craniata</taxon>
        <taxon>Vertebrata</taxon>
        <taxon>Euteleostomi</taxon>
        <taxon>Actinopterygii</taxon>
        <taxon>Neopterygii</taxon>
        <taxon>Teleostei</taxon>
        <taxon>Neoteleostei</taxon>
        <taxon>Acanthomorphata</taxon>
        <taxon>Ovalentaria</taxon>
        <taxon>Atherinomorphae</taxon>
        <taxon>Beloniformes</taxon>
        <taxon>Adrianichthyidae</taxon>
        <taxon>Oryziinae</taxon>
        <taxon>Oryzias</taxon>
    </lineage>
</organism>
<feature type="region of interest" description="Disordered" evidence="3">
    <location>
        <begin position="38"/>
        <end position="80"/>
    </location>
</feature>
<feature type="region of interest" description="Disordered" evidence="3">
    <location>
        <begin position="871"/>
        <end position="988"/>
    </location>
</feature>
<feature type="region of interest" description="Disordered" evidence="3">
    <location>
        <begin position="1095"/>
        <end position="1114"/>
    </location>
</feature>
<dbReference type="PANTHER" id="PTHR15705">
    <property type="entry name" value="MCG7194, ISOFORM CRA_A"/>
    <property type="match status" value="1"/>
</dbReference>
<evidence type="ECO:0000256" key="3">
    <source>
        <dbReference type="SAM" id="MobiDB-lite"/>
    </source>
</evidence>
<gene>
    <name evidence="5" type="ORF">FQA47_009084</name>
</gene>
<feature type="coiled-coil region" evidence="2">
    <location>
        <begin position="263"/>
        <end position="297"/>
    </location>
</feature>
<dbReference type="Pfam" id="PF14818">
    <property type="entry name" value="SOGA1-2-like_CC"/>
    <property type="match status" value="1"/>
</dbReference>
<keyword evidence="1 2" id="KW-0175">Coiled coil</keyword>
<accession>A0A834EUQ5</accession>
<dbReference type="AlphaFoldDB" id="A0A834EUQ5"/>
<evidence type="ECO:0000256" key="1">
    <source>
        <dbReference type="ARBA" id="ARBA00023054"/>
    </source>
</evidence>
<feature type="compositionally biased region" description="Polar residues" evidence="3">
    <location>
        <begin position="948"/>
        <end position="965"/>
    </location>
</feature>
<evidence type="ECO:0000259" key="4">
    <source>
        <dbReference type="Pfam" id="PF14818"/>
    </source>
</evidence>
<feature type="region of interest" description="Disordered" evidence="3">
    <location>
        <begin position="834"/>
        <end position="856"/>
    </location>
</feature>
<name>A0A834EUQ5_ORYME</name>